<evidence type="ECO:0008006" key="4">
    <source>
        <dbReference type="Google" id="ProtNLM"/>
    </source>
</evidence>
<evidence type="ECO:0000313" key="2">
    <source>
        <dbReference type="EMBL" id="RFA99317.1"/>
    </source>
</evidence>
<feature type="transmembrane region" description="Helical" evidence="1">
    <location>
        <begin position="30"/>
        <end position="50"/>
    </location>
</feature>
<dbReference type="EMBL" id="NMUF01000007">
    <property type="protein sequence ID" value="RFA99317.1"/>
    <property type="molecule type" value="Genomic_DNA"/>
</dbReference>
<keyword evidence="1" id="KW-0812">Transmembrane</keyword>
<dbReference type="Proteomes" id="UP000256877">
    <property type="component" value="Unassembled WGS sequence"/>
</dbReference>
<comment type="caution">
    <text evidence="2">The sequence shown here is derived from an EMBL/GenBank/DDBJ whole genome shotgun (WGS) entry which is preliminary data.</text>
</comment>
<protein>
    <recommendedName>
        <fullName evidence="4">P. aerophilum family 79 protein</fullName>
    </recommendedName>
</protein>
<evidence type="ECO:0000256" key="1">
    <source>
        <dbReference type="SAM" id="Phobius"/>
    </source>
</evidence>
<evidence type="ECO:0000313" key="3">
    <source>
        <dbReference type="Proteomes" id="UP000256877"/>
    </source>
</evidence>
<reference evidence="2 3" key="1">
    <citation type="submission" date="2017-07" db="EMBL/GenBank/DDBJ databases">
        <title>Draft genome sequence of aerobic hyperthermophilic archaea, Pyrobaculum aerophilum YKB31 and YKB32.</title>
        <authorList>
            <person name="Mochizuki T."/>
            <person name="Berliner A.J."/>
            <person name="Yoshida-Takashima Y."/>
            <person name="Takaki Y."/>
            <person name="Nunoura T."/>
            <person name="Takai K."/>
        </authorList>
    </citation>
    <scope>NUCLEOTIDE SEQUENCE [LARGE SCALE GENOMIC DNA]</scope>
    <source>
        <strain evidence="2 3">YKB32</strain>
    </source>
</reference>
<sequence>MISKLVFLSSFLFLLLLAYRVGDGVIYPLTAGFFLAGIYLALLGTVFFFHEVPNLKMRLLEALAIVVLFASFYMIPPLVLTAIFAAAFVLLMPLYLGWRHGVFKGVLHIVLWLTLSWALSYVFHAPLPRALWADVLSAGLSGLAAHYLLLRLFSRGRGNRR</sequence>
<keyword evidence="1" id="KW-0472">Membrane</keyword>
<organism evidence="2 3">
    <name type="scientific">Pyrobaculum aerophilum</name>
    <dbReference type="NCBI Taxonomy" id="13773"/>
    <lineage>
        <taxon>Archaea</taxon>
        <taxon>Thermoproteota</taxon>
        <taxon>Thermoprotei</taxon>
        <taxon>Thermoproteales</taxon>
        <taxon>Thermoproteaceae</taxon>
        <taxon>Pyrobaculum</taxon>
    </lineage>
</organism>
<dbReference type="RefSeq" id="WP_116430436.1">
    <property type="nucleotide sequence ID" value="NZ_DAIOPL010000007.1"/>
</dbReference>
<accession>A0A371R5G6</accession>
<feature type="transmembrane region" description="Helical" evidence="1">
    <location>
        <begin position="57"/>
        <end position="75"/>
    </location>
</feature>
<gene>
    <name evidence="2" type="ORF">CGL52_03835</name>
</gene>
<feature type="transmembrane region" description="Helical" evidence="1">
    <location>
        <begin position="130"/>
        <end position="153"/>
    </location>
</feature>
<name>A0A371R5G6_9CREN</name>
<proteinExistence type="predicted"/>
<feature type="transmembrane region" description="Helical" evidence="1">
    <location>
        <begin position="105"/>
        <end position="124"/>
    </location>
</feature>
<dbReference type="AlphaFoldDB" id="A0A371R5G6"/>
<feature type="transmembrane region" description="Helical" evidence="1">
    <location>
        <begin position="81"/>
        <end position="98"/>
    </location>
</feature>
<keyword evidence="1" id="KW-1133">Transmembrane helix</keyword>